<gene>
    <name evidence="5" type="ORF">CHS0354_005284</name>
</gene>
<dbReference type="EMBL" id="JAEAOA010000377">
    <property type="protein sequence ID" value="KAK3607155.1"/>
    <property type="molecule type" value="Genomic_DNA"/>
</dbReference>
<reference evidence="5" key="3">
    <citation type="submission" date="2023-05" db="EMBL/GenBank/DDBJ databases">
        <authorList>
            <person name="Smith C.H."/>
        </authorList>
    </citation>
    <scope>NUCLEOTIDE SEQUENCE</scope>
    <source>
        <strain evidence="5">CHS0354</strain>
        <tissue evidence="5">Mantle</tissue>
    </source>
</reference>
<organism evidence="5 6">
    <name type="scientific">Potamilus streckersoni</name>
    <dbReference type="NCBI Taxonomy" id="2493646"/>
    <lineage>
        <taxon>Eukaryota</taxon>
        <taxon>Metazoa</taxon>
        <taxon>Spiralia</taxon>
        <taxon>Lophotrochozoa</taxon>
        <taxon>Mollusca</taxon>
        <taxon>Bivalvia</taxon>
        <taxon>Autobranchia</taxon>
        <taxon>Heteroconchia</taxon>
        <taxon>Palaeoheterodonta</taxon>
        <taxon>Unionida</taxon>
        <taxon>Unionoidea</taxon>
        <taxon>Unionidae</taxon>
        <taxon>Ambleminae</taxon>
        <taxon>Lampsilini</taxon>
        <taxon>Potamilus</taxon>
    </lineage>
</organism>
<evidence type="ECO:0000313" key="6">
    <source>
        <dbReference type="Proteomes" id="UP001195483"/>
    </source>
</evidence>
<reference evidence="5" key="1">
    <citation type="journal article" date="2021" name="Genome Biol. Evol.">
        <title>A High-Quality Reference Genome for a Parasitic Bivalve with Doubly Uniparental Inheritance (Bivalvia: Unionida).</title>
        <authorList>
            <person name="Smith C.H."/>
        </authorList>
    </citation>
    <scope>NUCLEOTIDE SEQUENCE</scope>
    <source>
        <strain evidence="5">CHS0354</strain>
    </source>
</reference>
<name>A0AAE0WBB1_9BIVA</name>
<keyword evidence="1 2" id="KW-0833">Ubl conjugation pathway</keyword>
<dbReference type="Proteomes" id="UP001195483">
    <property type="component" value="Unassembled WGS sequence"/>
</dbReference>
<feature type="domain" description="HECT" evidence="4">
    <location>
        <begin position="56"/>
        <end position="366"/>
    </location>
</feature>
<proteinExistence type="predicted"/>
<accession>A0AAE0WBB1</accession>
<dbReference type="Gene3D" id="3.90.1750.10">
    <property type="entry name" value="Hect, E3 ligase catalytic domains"/>
    <property type="match status" value="1"/>
</dbReference>
<evidence type="ECO:0000256" key="3">
    <source>
        <dbReference type="SAM" id="MobiDB-lite"/>
    </source>
</evidence>
<keyword evidence="6" id="KW-1185">Reference proteome</keyword>
<comment type="caution">
    <text evidence="5">The sequence shown here is derived from an EMBL/GenBank/DDBJ whole genome shotgun (WGS) entry which is preliminary data.</text>
</comment>
<dbReference type="Gene3D" id="3.30.2410.10">
    <property type="entry name" value="Hect, E3 ligase catalytic domain"/>
    <property type="match status" value="1"/>
</dbReference>
<dbReference type="Pfam" id="PF00632">
    <property type="entry name" value="HECT"/>
    <property type="match status" value="1"/>
</dbReference>
<dbReference type="SMART" id="SM00119">
    <property type="entry name" value="HECTc"/>
    <property type="match status" value="1"/>
</dbReference>
<evidence type="ECO:0000256" key="2">
    <source>
        <dbReference type="PROSITE-ProRule" id="PRU00104"/>
    </source>
</evidence>
<evidence type="ECO:0000313" key="5">
    <source>
        <dbReference type="EMBL" id="KAK3607155.1"/>
    </source>
</evidence>
<dbReference type="InterPro" id="IPR000569">
    <property type="entry name" value="HECT_dom"/>
</dbReference>
<protein>
    <recommendedName>
        <fullName evidence="4">HECT domain-containing protein</fullName>
    </recommendedName>
</protein>
<feature type="active site" description="Glycyl thioester intermediate" evidence="2">
    <location>
        <position position="359"/>
    </location>
</feature>
<dbReference type="InterPro" id="IPR035983">
    <property type="entry name" value="Hect_E3_ubiquitin_ligase"/>
</dbReference>
<dbReference type="SUPFAM" id="SSF56204">
    <property type="entry name" value="Hect, E3 ligase catalytic domain"/>
    <property type="match status" value="1"/>
</dbReference>
<dbReference type="GO" id="GO:0004842">
    <property type="term" value="F:ubiquitin-protein transferase activity"/>
    <property type="evidence" value="ECO:0007669"/>
    <property type="project" value="InterPro"/>
</dbReference>
<dbReference type="AlphaFoldDB" id="A0AAE0WBB1"/>
<reference evidence="5" key="2">
    <citation type="journal article" date="2021" name="Genome Biol. Evol.">
        <title>Developing a high-quality reference genome for a parasitic bivalve with doubly uniparental inheritance (Bivalvia: Unionida).</title>
        <authorList>
            <person name="Smith C.H."/>
        </authorList>
    </citation>
    <scope>NUCLEOTIDE SEQUENCE</scope>
    <source>
        <strain evidence="5">CHS0354</strain>
        <tissue evidence="5">Mantle</tissue>
    </source>
</reference>
<sequence>MGNSQATPTRSHVPVPSTSKENEITTLAGTLEEMRRSLRKVKYVLHVERLELFPCSLAYLKNEEYDNCPIDVVMSTNGQKEEVLNSGGPNREYFSLLFKEFLKKEHDLFEGHSEGRNLLPTNNEKALSHKYYYFMGKSIVLSLLNGGPGFPYLAPCVVSYIKGEEYMDNLNIGIVYNTLLRHFIRRINAAKNEEELLSVLEDDSERFVDNCGWPKNEMITMKNRLELTQILLKWELIGKRVAALDQLRSGLNVLDLLNRTKHMPEFNKILMTTNVEKVTASYLKTHLKKAVMELEAGNPSEKAAKKHTLACLKILTDEEATELFHFITGMSEPPVEDLPIEVEFNRTNPKSQLPEALTCIQCLRIPLGNDTQVQFISSFNKAMSMGRYGFSSRDSNSRI</sequence>
<evidence type="ECO:0000259" key="4">
    <source>
        <dbReference type="PROSITE" id="PS50237"/>
    </source>
</evidence>
<evidence type="ECO:0000256" key="1">
    <source>
        <dbReference type="ARBA" id="ARBA00022786"/>
    </source>
</evidence>
<dbReference type="PROSITE" id="PS50237">
    <property type="entry name" value="HECT"/>
    <property type="match status" value="1"/>
</dbReference>
<feature type="region of interest" description="Disordered" evidence="3">
    <location>
        <begin position="1"/>
        <end position="22"/>
    </location>
</feature>